<gene>
    <name evidence="1" type="ORF">BJ138DRAFT_1102112</name>
</gene>
<dbReference type="Proteomes" id="UP000790377">
    <property type="component" value="Unassembled WGS sequence"/>
</dbReference>
<evidence type="ECO:0000313" key="1">
    <source>
        <dbReference type="EMBL" id="KAH7910125.1"/>
    </source>
</evidence>
<proteinExistence type="predicted"/>
<protein>
    <submittedName>
        <fullName evidence="1">Uncharacterized protein</fullName>
    </submittedName>
</protein>
<evidence type="ECO:0000313" key="2">
    <source>
        <dbReference type="Proteomes" id="UP000790377"/>
    </source>
</evidence>
<accession>A0ACB8A9R3</accession>
<dbReference type="EMBL" id="MU267726">
    <property type="protein sequence ID" value="KAH7910125.1"/>
    <property type="molecule type" value="Genomic_DNA"/>
</dbReference>
<comment type="caution">
    <text evidence="1">The sequence shown here is derived from an EMBL/GenBank/DDBJ whole genome shotgun (WGS) entry which is preliminary data.</text>
</comment>
<name>A0ACB8A9R3_9AGAM</name>
<reference evidence="1" key="1">
    <citation type="journal article" date="2021" name="New Phytol.">
        <title>Evolutionary innovations through gain and loss of genes in the ectomycorrhizal Boletales.</title>
        <authorList>
            <person name="Wu G."/>
            <person name="Miyauchi S."/>
            <person name="Morin E."/>
            <person name="Kuo A."/>
            <person name="Drula E."/>
            <person name="Varga T."/>
            <person name="Kohler A."/>
            <person name="Feng B."/>
            <person name="Cao Y."/>
            <person name="Lipzen A."/>
            <person name="Daum C."/>
            <person name="Hundley H."/>
            <person name="Pangilinan J."/>
            <person name="Johnson J."/>
            <person name="Barry K."/>
            <person name="LaButti K."/>
            <person name="Ng V."/>
            <person name="Ahrendt S."/>
            <person name="Min B."/>
            <person name="Choi I.G."/>
            <person name="Park H."/>
            <person name="Plett J.M."/>
            <person name="Magnuson J."/>
            <person name="Spatafora J.W."/>
            <person name="Nagy L.G."/>
            <person name="Henrissat B."/>
            <person name="Grigoriev I.V."/>
            <person name="Yang Z.L."/>
            <person name="Xu J."/>
            <person name="Martin F.M."/>
        </authorList>
    </citation>
    <scope>NUCLEOTIDE SEQUENCE</scope>
    <source>
        <strain evidence="1">ATCC 28755</strain>
    </source>
</reference>
<keyword evidence="2" id="KW-1185">Reference proteome</keyword>
<organism evidence="1 2">
    <name type="scientific">Hygrophoropsis aurantiaca</name>
    <dbReference type="NCBI Taxonomy" id="72124"/>
    <lineage>
        <taxon>Eukaryota</taxon>
        <taxon>Fungi</taxon>
        <taxon>Dikarya</taxon>
        <taxon>Basidiomycota</taxon>
        <taxon>Agaricomycotina</taxon>
        <taxon>Agaricomycetes</taxon>
        <taxon>Agaricomycetidae</taxon>
        <taxon>Boletales</taxon>
        <taxon>Coniophorineae</taxon>
        <taxon>Hygrophoropsidaceae</taxon>
        <taxon>Hygrophoropsis</taxon>
    </lineage>
</organism>
<sequence>MTKVDLRFIFLPGDILLEILSILPFREILSCASTCRALSELARNSLHLQYIIELGAQGLTVSSNQTSIDEKLGLLKARDHLWDGSASFVLENQNTSCLRRPPEETGGQGRSWISGGFLCYFSLHQQLASIRELRNSNSRPRFSYVWQADDTSPEFDASYHVLNMEIDPSSDLLVIVRGKRSLDSDIWIDRSGHTFIIDLRKISTNEPHPYSAVSSVPCFPYKRLKGDEDNRASLLGLKISGDHIALLSSVAYCDSGYDNDRYKHHFFPVLMVYNWRTGKAANGIVLDHSLIDYHLISGESRFLIVTALLLAVYTYSLEDPIKPPQCQVRYNLPEGNYRPIGFHYSSLPSSKVSKINQKEYIASNFMAHPEAPICVIECEPRYNSPSSPLVPPNVLFVIDSKIFSPAKSKQLRELYLTRISHQSKPKSKRQRKYEKLDQEQRRIPWTVWGPEHSRCFPHHSNCPVAVDGFRMIQAIPLESDPTSDLFHLHLRDFNYRMMSRLGSRQHAIREQSLLPSNEYGFAEDVQTSLMYRDAMSLQQFPRSTDRWPSWMPHHPPALRICLNEDRILMTKDLLTDGCWAVEWLKVTPMTRTAETPQDKA</sequence>